<sequence length="247" mass="28385">MTDSTLHGHNAPKASKDEIDHGDRLLMGRKIVVNRYTRWARLNHWITAISLILLALSGMALFHPSLYWLTALFGGGQWTRTLHPWIGVVLFISFTGLFIRFFRLNLPRREDGQWVAQLGDVLKSNPDKVPEVGKYNAGQKFIFWAMSLLIIILIITGLMIWERYFSHYLTIPQSRVAVLVHSMAAIAIICVWFIHVYAAFWVADTLRAMTRGHVSGGWAWRHHRKWLRALAAYGGERDKKPVSKKQV</sequence>
<keyword evidence="10" id="KW-0249">Electron transport</keyword>
<evidence type="ECO:0000256" key="4">
    <source>
        <dbReference type="ARBA" id="ARBA00010747"/>
    </source>
</evidence>
<evidence type="ECO:0000256" key="6">
    <source>
        <dbReference type="ARBA" id="ARBA00022475"/>
    </source>
</evidence>
<evidence type="ECO:0000256" key="14">
    <source>
        <dbReference type="SAM" id="Phobius"/>
    </source>
</evidence>
<name>A0ABW0GT39_9HYPH</name>
<reference evidence="17" key="1">
    <citation type="journal article" date="2019" name="Int. J. Syst. Evol. Microbiol.">
        <title>The Global Catalogue of Microorganisms (GCM) 10K type strain sequencing project: providing services to taxonomists for standard genome sequencing and annotation.</title>
        <authorList>
            <consortium name="The Broad Institute Genomics Platform"/>
            <consortium name="The Broad Institute Genome Sequencing Center for Infectious Disease"/>
            <person name="Wu L."/>
            <person name="Ma J."/>
        </authorList>
    </citation>
    <scope>NUCLEOTIDE SEQUENCE [LARGE SCALE GENOMIC DNA]</scope>
    <source>
        <strain evidence="17">CGMCC 4.1415</strain>
    </source>
</reference>
<evidence type="ECO:0000256" key="12">
    <source>
        <dbReference type="ARBA" id="ARBA00023004"/>
    </source>
</evidence>
<dbReference type="PANTHER" id="PTHR30074:SF5">
    <property type="entry name" value="FORMATE DEHYDROGENASE, NITRATE-INDUCIBLE, CYTOCHROME B556(FDN) SUBUNIT"/>
    <property type="match status" value="1"/>
</dbReference>
<dbReference type="GO" id="GO:0008863">
    <property type="term" value="F:formate dehydrogenase (NAD+) activity"/>
    <property type="evidence" value="ECO:0007669"/>
    <property type="project" value="UniProtKB-EC"/>
</dbReference>
<keyword evidence="6" id="KW-1003">Cell membrane</keyword>
<dbReference type="InterPro" id="IPR006471">
    <property type="entry name" value="Formate_DH_gsu"/>
</dbReference>
<comment type="cofactor">
    <cofactor evidence="1">
        <name>heme</name>
        <dbReference type="ChEBI" id="CHEBI:30413"/>
    </cofactor>
</comment>
<dbReference type="InterPro" id="IPR000516">
    <property type="entry name" value="Ni-dep_Hydgase_cyt-B"/>
</dbReference>
<dbReference type="InterPro" id="IPR016174">
    <property type="entry name" value="Di-haem_cyt_TM"/>
</dbReference>
<keyword evidence="5" id="KW-0813">Transport</keyword>
<keyword evidence="13 14" id="KW-0472">Membrane</keyword>
<evidence type="ECO:0000259" key="15">
    <source>
        <dbReference type="Pfam" id="PF01292"/>
    </source>
</evidence>
<evidence type="ECO:0000313" key="17">
    <source>
        <dbReference type="Proteomes" id="UP001596016"/>
    </source>
</evidence>
<dbReference type="EMBL" id="JBHSLL010000003">
    <property type="protein sequence ID" value="MFC5384572.1"/>
    <property type="molecule type" value="Genomic_DNA"/>
</dbReference>
<dbReference type="InterPro" id="IPR051817">
    <property type="entry name" value="FDH_cytochrome_b556_subunit"/>
</dbReference>
<dbReference type="RefSeq" id="WP_378227409.1">
    <property type="nucleotide sequence ID" value="NZ_JBHSLL010000003.1"/>
</dbReference>
<organism evidence="16 17">
    <name type="scientific">Aquamicrobium segne</name>
    <dbReference type="NCBI Taxonomy" id="469547"/>
    <lineage>
        <taxon>Bacteria</taxon>
        <taxon>Pseudomonadati</taxon>
        <taxon>Pseudomonadota</taxon>
        <taxon>Alphaproteobacteria</taxon>
        <taxon>Hyphomicrobiales</taxon>
        <taxon>Phyllobacteriaceae</taxon>
        <taxon>Aquamicrobium</taxon>
    </lineage>
</organism>
<evidence type="ECO:0000256" key="1">
    <source>
        <dbReference type="ARBA" id="ARBA00001971"/>
    </source>
</evidence>
<keyword evidence="9" id="KW-0479">Metal-binding</keyword>
<keyword evidence="11 14" id="KW-1133">Transmembrane helix</keyword>
<accession>A0ABW0GT39</accession>
<keyword evidence="8 14" id="KW-0812">Transmembrane</keyword>
<evidence type="ECO:0000256" key="11">
    <source>
        <dbReference type="ARBA" id="ARBA00022989"/>
    </source>
</evidence>
<keyword evidence="16" id="KW-0560">Oxidoreductase</keyword>
<keyword evidence="12" id="KW-0408">Iron</keyword>
<comment type="caution">
    <text evidence="16">The sequence shown here is derived from an EMBL/GenBank/DDBJ whole genome shotgun (WGS) entry which is preliminary data.</text>
</comment>
<protein>
    <submittedName>
        <fullName evidence="16">Formate dehydrogenase subunit gamma</fullName>
        <ecNumber evidence="16">1.17.1.9</ecNumber>
    </submittedName>
</protein>
<dbReference type="PRINTS" id="PR00161">
    <property type="entry name" value="NIHGNASECYTB"/>
</dbReference>
<keyword evidence="7" id="KW-0349">Heme</keyword>
<dbReference type="NCBIfam" id="TIGR01583">
    <property type="entry name" value="formate-DH-gamm"/>
    <property type="match status" value="1"/>
</dbReference>
<feature type="transmembrane region" description="Helical" evidence="14">
    <location>
        <begin position="82"/>
        <end position="102"/>
    </location>
</feature>
<feature type="transmembrane region" description="Helical" evidence="14">
    <location>
        <begin position="141"/>
        <end position="161"/>
    </location>
</feature>
<dbReference type="Proteomes" id="UP001596016">
    <property type="component" value="Unassembled WGS sequence"/>
</dbReference>
<dbReference type="InterPro" id="IPR011577">
    <property type="entry name" value="Cyt_b561_bac/Ni-Hgenase"/>
</dbReference>
<evidence type="ECO:0000256" key="3">
    <source>
        <dbReference type="ARBA" id="ARBA00008622"/>
    </source>
</evidence>
<comment type="subcellular location">
    <subcellularLocation>
        <location evidence="2">Cell membrane</location>
        <topology evidence="2">Multi-pass membrane protein</topology>
    </subcellularLocation>
</comment>
<keyword evidence="17" id="KW-1185">Reference proteome</keyword>
<feature type="transmembrane region" description="Helical" evidence="14">
    <location>
        <begin position="45"/>
        <end position="62"/>
    </location>
</feature>
<evidence type="ECO:0000256" key="8">
    <source>
        <dbReference type="ARBA" id="ARBA00022692"/>
    </source>
</evidence>
<dbReference type="EC" id="1.17.1.9" evidence="16"/>
<evidence type="ECO:0000256" key="5">
    <source>
        <dbReference type="ARBA" id="ARBA00022448"/>
    </source>
</evidence>
<comment type="similarity">
    <text evidence="4">Belongs to the formate dehydrogenase gamma subunit family.</text>
</comment>
<dbReference type="SUPFAM" id="SSF81342">
    <property type="entry name" value="Transmembrane di-heme cytochromes"/>
    <property type="match status" value="1"/>
</dbReference>
<evidence type="ECO:0000256" key="10">
    <source>
        <dbReference type="ARBA" id="ARBA00022982"/>
    </source>
</evidence>
<evidence type="ECO:0000256" key="2">
    <source>
        <dbReference type="ARBA" id="ARBA00004651"/>
    </source>
</evidence>
<dbReference type="PANTHER" id="PTHR30074">
    <property type="entry name" value="FORMATE DEHYDROGENASE, NITRATE-INDUCIBLE, CYTOCHROME B556 FDN SUBUNIT"/>
    <property type="match status" value="1"/>
</dbReference>
<feature type="domain" description="Cytochrome b561 bacterial/Ni-hydrogenase" evidence="15">
    <location>
        <begin position="35"/>
        <end position="212"/>
    </location>
</feature>
<dbReference type="Gene3D" id="1.20.950.20">
    <property type="entry name" value="Transmembrane di-heme cytochromes, Chain C"/>
    <property type="match status" value="1"/>
</dbReference>
<comment type="similarity">
    <text evidence="3">Belongs to the HupC/HyaC/HydC family.</text>
</comment>
<evidence type="ECO:0000313" key="16">
    <source>
        <dbReference type="EMBL" id="MFC5384572.1"/>
    </source>
</evidence>
<evidence type="ECO:0000256" key="13">
    <source>
        <dbReference type="ARBA" id="ARBA00023136"/>
    </source>
</evidence>
<evidence type="ECO:0000256" key="7">
    <source>
        <dbReference type="ARBA" id="ARBA00022617"/>
    </source>
</evidence>
<proteinExistence type="inferred from homology"/>
<dbReference type="Pfam" id="PF01292">
    <property type="entry name" value="Ni_hydr_CYTB"/>
    <property type="match status" value="1"/>
</dbReference>
<evidence type="ECO:0000256" key="9">
    <source>
        <dbReference type="ARBA" id="ARBA00022723"/>
    </source>
</evidence>
<gene>
    <name evidence="16" type="ORF">ACFPLB_01170</name>
</gene>
<feature type="transmembrane region" description="Helical" evidence="14">
    <location>
        <begin position="181"/>
        <end position="203"/>
    </location>
</feature>